<evidence type="ECO:0000256" key="2">
    <source>
        <dbReference type="ARBA" id="ARBA00022598"/>
    </source>
</evidence>
<dbReference type="Gene3D" id="3.40.50.980">
    <property type="match status" value="1"/>
</dbReference>
<dbReference type="InterPro" id="IPR050237">
    <property type="entry name" value="ATP-dep_AMP-bd_enzyme"/>
</dbReference>
<evidence type="ECO:0000256" key="1">
    <source>
        <dbReference type="ARBA" id="ARBA00006432"/>
    </source>
</evidence>
<protein>
    <submittedName>
        <fullName evidence="6">Acyl-CoA synthetase (AMP-forming)/AMP-acid ligase II</fullName>
    </submittedName>
</protein>
<dbReference type="AlphaFoldDB" id="A0A1I4WGG1"/>
<dbReference type="Pfam" id="PF13193">
    <property type="entry name" value="AMP-binding_C"/>
    <property type="match status" value="1"/>
</dbReference>
<organism evidence="6 7">
    <name type="scientific">Pseudonocardia ammonioxydans</name>
    <dbReference type="NCBI Taxonomy" id="260086"/>
    <lineage>
        <taxon>Bacteria</taxon>
        <taxon>Bacillati</taxon>
        <taxon>Actinomycetota</taxon>
        <taxon>Actinomycetes</taxon>
        <taxon>Pseudonocardiales</taxon>
        <taxon>Pseudonocardiaceae</taxon>
        <taxon>Pseudonocardia</taxon>
    </lineage>
</organism>
<feature type="domain" description="AMP-binding enzyme C-terminal" evidence="5">
    <location>
        <begin position="499"/>
        <end position="577"/>
    </location>
</feature>
<dbReference type="EMBL" id="FOUY01000008">
    <property type="protein sequence ID" value="SFN12340.1"/>
    <property type="molecule type" value="Genomic_DNA"/>
</dbReference>
<dbReference type="Pfam" id="PF00501">
    <property type="entry name" value="AMP-binding"/>
    <property type="match status" value="1"/>
</dbReference>
<dbReference type="STRING" id="260086.SAMN05216207_100898"/>
<dbReference type="Gene3D" id="3.40.50.12780">
    <property type="entry name" value="N-terminal domain of ligase-like"/>
    <property type="match status" value="1"/>
</dbReference>
<dbReference type="Gene3D" id="3.30.300.30">
    <property type="match status" value="1"/>
</dbReference>
<keyword evidence="2 6" id="KW-0436">Ligase</keyword>
<gene>
    <name evidence="6" type="ORF">SAMN05216207_100898</name>
</gene>
<accession>A0A1I4WGG1</accession>
<dbReference type="InterPro" id="IPR042099">
    <property type="entry name" value="ANL_N_sf"/>
</dbReference>
<reference evidence="6 7" key="1">
    <citation type="submission" date="2016-10" db="EMBL/GenBank/DDBJ databases">
        <authorList>
            <person name="de Groot N.N."/>
        </authorList>
    </citation>
    <scope>NUCLEOTIDE SEQUENCE [LARGE SCALE GENOMIC DNA]</scope>
    <source>
        <strain evidence="6 7">CGMCC 4.1877</strain>
    </source>
</reference>
<evidence type="ECO:0000259" key="4">
    <source>
        <dbReference type="Pfam" id="PF00501"/>
    </source>
</evidence>
<dbReference type="Proteomes" id="UP000199614">
    <property type="component" value="Unassembled WGS sequence"/>
</dbReference>
<sequence>MYLTQGLHRSVQQHPDRPATICAGRTRTFAETADRVARLAGGLRTLGVAEGDRVAYLGLNSDRFLEYYLATWWAGAVVNPVNVRWAAAEIGFSLEDSGTTVLVVDDAFVSLVPELRRSGLRTVVYAGDGAGTGWGESTGVGTGRGEPTGVGLGRGEPTGVGLGRGEPTGVGTGRGEPTGVGTGRGEPTRAGAERAEPSGAGVPGEYPAGVEAGWEELAGAGPVVEDRRRGGDDLAGLWYTGGTTGFPKGVMLSHANLLVSAYGLAACGIFDAGGTPRYLHVAPMFHLADLAGSIGAMLVGGTHVTVPSFAPVPVMEAVATHGATHTVLIPIMIQALADHPDLAGYDLSGLRRVIYGGSPIAQAVLERARRALPSAQFLQAYGQTELAPVATVLGCAEHDDPGRTHLLRTGGRAAPHAEVAIVDESGAEVPRGRTGEIVCRGGHVMLGYWQRPEETAAALRDGWMHTGDVGRMDDEGYVEVLDRLKDMIVTGGENVYSTEVENAVATHPDVATCAVVGLPDETWGERVHAVVVLRDGVPATGATAQEIREHVRGRLAGYKTPRTVEFTDALPATPTGKVLKRELRARAAERARSGPAEQPTPA</sequence>
<evidence type="ECO:0000313" key="6">
    <source>
        <dbReference type="EMBL" id="SFN12340.1"/>
    </source>
</evidence>
<dbReference type="PANTHER" id="PTHR43767:SF1">
    <property type="entry name" value="NONRIBOSOMAL PEPTIDE SYNTHASE PES1 (EUROFUNG)-RELATED"/>
    <property type="match status" value="1"/>
</dbReference>
<dbReference type="InterPro" id="IPR000873">
    <property type="entry name" value="AMP-dep_synth/lig_dom"/>
</dbReference>
<comment type="similarity">
    <text evidence="1">Belongs to the ATP-dependent AMP-binding enzyme family.</text>
</comment>
<dbReference type="GO" id="GO:0016878">
    <property type="term" value="F:acid-thiol ligase activity"/>
    <property type="evidence" value="ECO:0007669"/>
    <property type="project" value="UniProtKB-ARBA"/>
</dbReference>
<dbReference type="PROSITE" id="PS00455">
    <property type="entry name" value="AMP_BINDING"/>
    <property type="match status" value="1"/>
</dbReference>
<name>A0A1I4WGG1_PSUAM</name>
<keyword evidence="7" id="KW-1185">Reference proteome</keyword>
<dbReference type="RefSeq" id="WP_093340753.1">
    <property type="nucleotide sequence ID" value="NZ_FOUY01000008.1"/>
</dbReference>
<dbReference type="OrthoDB" id="3172305at2"/>
<dbReference type="FunFam" id="3.30.300.30:FF:000008">
    <property type="entry name" value="2,3-dihydroxybenzoate-AMP ligase"/>
    <property type="match status" value="1"/>
</dbReference>
<evidence type="ECO:0000259" key="5">
    <source>
        <dbReference type="Pfam" id="PF13193"/>
    </source>
</evidence>
<feature type="domain" description="AMP-dependent synthetase/ligase" evidence="4">
    <location>
        <begin position="8"/>
        <end position="449"/>
    </location>
</feature>
<dbReference type="InterPro" id="IPR020845">
    <property type="entry name" value="AMP-binding_CS"/>
</dbReference>
<dbReference type="PANTHER" id="PTHR43767">
    <property type="entry name" value="LONG-CHAIN-FATTY-ACID--COA LIGASE"/>
    <property type="match status" value="1"/>
</dbReference>
<feature type="compositionally biased region" description="Gly residues" evidence="3">
    <location>
        <begin position="135"/>
        <end position="184"/>
    </location>
</feature>
<proteinExistence type="inferred from homology"/>
<dbReference type="InterPro" id="IPR025110">
    <property type="entry name" value="AMP-bd_C"/>
</dbReference>
<dbReference type="InterPro" id="IPR045851">
    <property type="entry name" value="AMP-bd_C_sf"/>
</dbReference>
<evidence type="ECO:0000313" key="7">
    <source>
        <dbReference type="Proteomes" id="UP000199614"/>
    </source>
</evidence>
<evidence type="ECO:0000256" key="3">
    <source>
        <dbReference type="SAM" id="MobiDB-lite"/>
    </source>
</evidence>
<feature type="region of interest" description="Disordered" evidence="3">
    <location>
        <begin position="135"/>
        <end position="203"/>
    </location>
</feature>
<dbReference type="SUPFAM" id="SSF56801">
    <property type="entry name" value="Acetyl-CoA synthetase-like"/>
    <property type="match status" value="1"/>
</dbReference>